<dbReference type="Gene3D" id="2.30.30.240">
    <property type="entry name" value="PRC-barrel domain"/>
    <property type="match status" value="1"/>
</dbReference>
<sequence length="130" mass="13619">MLATGVFVMACLATSSYAQVAGSMSLGKAFTDLDQPAPGWSVKKSLLGKPVYNESGERLGKVEDLIIDPAKSVSYLIVSAGGFIGVGKHDVAIEATKIREQQGRLVLPGATKDLVKAMPAFSYATKADAK</sequence>
<dbReference type="PANTHER" id="PTHR36505">
    <property type="entry name" value="BLR1072 PROTEIN"/>
    <property type="match status" value="1"/>
</dbReference>
<organism evidence="3 4">
    <name type="scientific">Pigmentiphaga litoralis</name>
    <dbReference type="NCBI Taxonomy" id="516702"/>
    <lineage>
        <taxon>Bacteria</taxon>
        <taxon>Pseudomonadati</taxon>
        <taxon>Pseudomonadota</taxon>
        <taxon>Betaproteobacteria</taxon>
        <taxon>Burkholderiales</taxon>
        <taxon>Alcaligenaceae</taxon>
        <taxon>Pigmentiphaga</taxon>
    </lineage>
</organism>
<dbReference type="InterPro" id="IPR011033">
    <property type="entry name" value="PRC_barrel-like_sf"/>
</dbReference>
<keyword evidence="4" id="KW-1185">Reference proteome</keyword>
<dbReference type="Pfam" id="PF05239">
    <property type="entry name" value="PRC"/>
    <property type="match status" value="1"/>
</dbReference>
<accession>A0A7Y9IQ17</accession>
<dbReference type="AlphaFoldDB" id="A0A7Y9IQ17"/>
<evidence type="ECO:0000256" key="1">
    <source>
        <dbReference type="SAM" id="SignalP"/>
    </source>
</evidence>
<feature type="signal peptide" evidence="1">
    <location>
        <begin position="1"/>
        <end position="20"/>
    </location>
</feature>
<dbReference type="SUPFAM" id="SSF50346">
    <property type="entry name" value="PRC-barrel domain"/>
    <property type="match status" value="1"/>
</dbReference>
<feature type="chain" id="PRO_5030564502" evidence="1">
    <location>
        <begin position="21"/>
        <end position="130"/>
    </location>
</feature>
<proteinExistence type="predicted"/>
<reference evidence="3 4" key="1">
    <citation type="submission" date="2020-07" db="EMBL/GenBank/DDBJ databases">
        <title>Genomic Encyclopedia of Type Strains, Phase IV (KMG-V): Genome sequencing to study the core and pangenomes of soil and plant-associated prokaryotes.</title>
        <authorList>
            <person name="Whitman W."/>
        </authorList>
    </citation>
    <scope>NUCLEOTIDE SEQUENCE [LARGE SCALE GENOMIC DNA]</scope>
    <source>
        <strain evidence="3 4">SAS40</strain>
    </source>
</reference>
<evidence type="ECO:0000313" key="3">
    <source>
        <dbReference type="EMBL" id="NYE80890.1"/>
    </source>
</evidence>
<evidence type="ECO:0000259" key="2">
    <source>
        <dbReference type="Pfam" id="PF05239"/>
    </source>
</evidence>
<dbReference type="EMBL" id="JACBYR010000001">
    <property type="protein sequence ID" value="NYE80890.1"/>
    <property type="molecule type" value="Genomic_DNA"/>
</dbReference>
<feature type="domain" description="PRC-barrel" evidence="2">
    <location>
        <begin position="45"/>
        <end position="109"/>
    </location>
</feature>
<comment type="caution">
    <text evidence="3">The sequence shown here is derived from an EMBL/GenBank/DDBJ whole genome shotgun (WGS) entry which is preliminary data.</text>
</comment>
<evidence type="ECO:0000313" key="4">
    <source>
        <dbReference type="Proteomes" id="UP000542125"/>
    </source>
</evidence>
<name>A0A7Y9IQ17_9BURK</name>
<gene>
    <name evidence="3" type="ORF">FHW18_000161</name>
</gene>
<dbReference type="PANTHER" id="PTHR36505:SF1">
    <property type="entry name" value="BLR1072 PROTEIN"/>
    <property type="match status" value="1"/>
</dbReference>
<dbReference type="Proteomes" id="UP000542125">
    <property type="component" value="Unassembled WGS sequence"/>
</dbReference>
<protein>
    <submittedName>
        <fullName evidence="3">Sporulation protein YlmC with PRC-barrel domain</fullName>
    </submittedName>
</protein>
<dbReference type="RefSeq" id="WP_179582401.1">
    <property type="nucleotide sequence ID" value="NZ_JACBYR010000001.1"/>
</dbReference>
<dbReference type="InterPro" id="IPR027275">
    <property type="entry name" value="PRC-brl_dom"/>
</dbReference>
<keyword evidence="1" id="KW-0732">Signal</keyword>